<evidence type="ECO:0000256" key="1">
    <source>
        <dbReference type="SAM" id="MobiDB-lite"/>
    </source>
</evidence>
<protein>
    <submittedName>
        <fullName evidence="2">Uncharacterized protein</fullName>
    </submittedName>
</protein>
<evidence type="ECO:0000313" key="2">
    <source>
        <dbReference type="EMBL" id="KPH82720.1"/>
    </source>
</evidence>
<dbReference type="EMBL" id="LGSZ01000013">
    <property type="protein sequence ID" value="KPH82720.1"/>
    <property type="molecule type" value="Genomic_DNA"/>
</dbReference>
<dbReference type="Proteomes" id="UP000037822">
    <property type="component" value="Unassembled WGS sequence"/>
</dbReference>
<proteinExistence type="predicted"/>
<sequence>MNPASAGLKPASWPPATSDKRGVMVTRTDSFETLCAREKIPFGAFVMFNFGIDIADPALRNRWPKVLNYYLRTLLKCTSLTPGGNYRFSGGETLYVPVAAAPPIVSRPREKKYDKQGLIEWFNTEMIPRRTEPAGTNIDRFRYFGEQSNPNGLCGAAANFVFDESPAMLDGVQVGFVLWQQGPLFTHIANIIVPTGFRVRRFERNSSNGVDDVTPDRYRTGSNDWPTVSQFTVLDLYFKKVQSLDAWWRSVAYLGSGTLTIDSTGQFMNDVD</sequence>
<gene>
    <name evidence="2" type="ORF">AE618_02115</name>
</gene>
<dbReference type="PATRIC" id="fig|1526658.3.peg.3480"/>
<keyword evidence="3" id="KW-1185">Reference proteome</keyword>
<evidence type="ECO:0000313" key="3">
    <source>
        <dbReference type="Proteomes" id="UP000037822"/>
    </source>
</evidence>
<accession>A0A0N1F8B5</accession>
<comment type="caution">
    <text evidence="2">The sequence shown here is derived from an EMBL/GenBank/DDBJ whole genome shotgun (WGS) entry which is preliminary data.</text>
</comment>
<dbReference type="AlphaFoldDB" id="A0A0N1F8B5"/>
<reference evidence="2 3" key="1">
    <citation type="submission" date="2015-07" db="EMBL/GenBank/DDBJ databases">
        <title>Whole genome sequencing of Bosea vaviloviae isolated from cave pool.</title>
        <authorList>
            <person name="Tan N.E.H."/>
            <person name="Lee Y.P."/>
            <person name="Gan H.M."/>
            <person name="Barton H."/>
            <person name="Savka M.A."/>
        </authorList>
    </citation>
    <scope>NUCLEOTIDE SEQUENCE [LARGE SCALE GENOMIC DNA]</scope>
    <source>
        <strain evidence="2 3">SD260</strain>
    </source>
</reference>
<feature type="region of interest" description="Disordered" evidence="1">
    <location>
        <begin position="1"/>
        <end position="20"/>
    </location>
</feature>
<name>A0A0N1F8B5_9HYPH</name>
<organism evidence="2 3">
    <name type="scientific">Bosea vaviloviae</name>
    <dbReference type="NCBI Taxonomy" id="1526658"/>
    <lineage>
        <taxon>Bacteria</taxon>
        <taxon>Pseudomonadati</taxon>
        <taxon>Pseudomonadota</taxon>
        <taxon>Alphaproteobacteria</taxon>
        <taxon>Hyphomicrobiales</taxon>
        <taxon>Boseaceae</taxon>
        <taxon>Bosea</taxon>
    </lineage>
</organism>